<dbReference type="PANTHER" id="PTHR46599:SF3">
    <property type="entry name" value="PIGGYBAC TRANSPOSABLE ELEMENT-DERIVED PROTEIN 4"/>
    <property type="match status" value="1"/>
</dbReference>
<feature type="region of interest" description="Disordered" evidence="1">
    <location>
        <begin position="370"/>
        <end position="457"/>
    </location>
</feature>
<keyword evidence="4" id="KW-1185">Reference proteome</keyword>
<dbReference type="InterPro" id="IPR029526">
    <property type="entry name" value="PGBD"/>
</dbReference>
<gene>
    <name evidence="3" type="ORF">Pfra01_000153800</name>
</gene>
<reference evidence="3" key="1">
    <citation type="submission" date="2023-04" db="EMBL/GenBank/DDBJ databases">
        <title>Phytophthora fragariaefolia NBRC 109709.</title>
        <authorList>
            <person name="Ichikawa N."/>
            <person name="Sato H."/>
            <person name="Tonouchi N."/>
        </authorList>
    </citation>
    <scope>NUCLEOTIDE SEQUENCE</scope>
    <source>
        <strain evidence="3">NBRC 109709</strain>
    </source>
</reference>
<dbReference type="Proteomes" id="UP001165121">
    <property type="component" value="Unassembled WGS sequence"/>
</dbReference>
<name>A0A9W6WUR5_9STRA</name>
<feature type="compositionally biased region" description="Basic and acidic residues" evidence="1">
    <location>
        <begin position="394"/>
        <end position="412"/>
    </location>
</feature>
<feature type="compositionally biased region" description="Polar residues" evidence="1">
    <location>
        <begin position="441"/>
        <end position="457"/>
    </location>
</feature>
<organism evidence="3 4">
    <name type="scientific">Phytophthora fragariaefolia</name>
    <dbReference type="NCBI Taxonomy" id="1490495"/>
    <lineage>
        <taxon>Eukaryota</taxon>
        <taxon>Sar</taxon>
        <taxon>Stramenopiles</taxon>
        <taxon>Oomycota</taxon>
        <taxon>Peronosporomycetes</taxon>
        <taxon>Peronosporales</taxon>
        <taxon>Peronosporaceae</taxon>
        <taxon>Phytophthora</taxon>
    </lineage>
</organism>
<sequence>MALGSRQYSSLLMDIRGGSSQTPSSSSVDRQRGEFVDSTMKKWYRDHGIEHVRVGPKSSQLNLRKRTHLSLVGMMKAMMVDAGFPTSLWPEALRNAVYLKNRVYNKGHGGRRKNGDNAKIGFVLGHTEDVVGCKVYFPEERTTKFVADLRVAEDVVYRDRHEPVDDADMESLHFEHVPAADRDIDVTMGNTIDDTITVEQGCTMMASAVEASHFQPYELEGGEDVSEHGERSDIPEATASVDATVVGSREVNQTQTSAAHLEDIEGASSQIPTEVDSDHARQTCRSPSQKAGHETGASDQTLVDSELNRWDGNESATGVCGSVDGSVPLKADENPKETIEHEESVVNDDQVTVASMCGSMTIGDQDECVNDAHSESETNGAADEEQVKKMGKRAYRDETESEELRVGQDARRQKPKRTRTGLREYHERRHPRHLDDFEPAQAQTTSEQPPVRPTSATLDDNAYLASFQDGLGLHLVMETKIKRAFENDWFNGLFVLFVTSALRRSILGWTSEKLEAHGHHPLTDSELNVYSGLEIAMNICPLNAIADYWSTDRFLGQTAFMETMTRDRFQRIRGELQFHPPDAVTFAMVRDPLYRCRGLLQHFQKRFAETAVPVVSDSFYTCHTYARAVEVFPDGEVRLLGSVRMNLVNRFNQFALEPAVQRDATQERGSWELVAAVDPEENYKQNPPPTIKSEKAAEALENGVHADTYGTMSTCWLPSTSPEAVFLCHGTVPIMRWTGDTVMHRNALVAPALVAAYNQCVNAVDRVNQLRSTNPTRRREKRLHILVFTWLLDLSIINAYALYRHLSDSTSTSATLREFKRNIADAFTRNEKAAKYQRDRRQRKRQTDGLDDAVDSDESLHVITPNSTQHSNGRLTCYLCSLRGMPSKRSGYGCSKSERGFYVGCFGAFHYKDALKADTPQLEDA</sequence>
<proteinExistence type="predicted"/>
<dbReference type="Pfam" id="PF13843">
    <property type="entry name" value="DDE_Tnp_1_7"/>
    <property type="match status" value="2"/>
</dbReference>
<evidence type="ECO:0000259" key="2">
    <source>
        <dbReference type="Pfam" id="PF13843"/>
    </source>
</evidence>
<feature type="region of interest" description="Disordered" evidence="1">
    <location>
        <begin position="834"/>
        <end position="865"/>
    </location>
</feature>
<dbReference type="SUPFAM" id="SSF53098">
    <property type="entry name" value="Ribonuclease H-like"/>
    <property type="match status" value="1"/>
</dbReference>
<protein>
    <submittedName>
        <fullName evidence="3">Unnamed protein product</fullName>
    </submittedName>
</protein>
<feature type="domain" description="PiggyBac transposable element-derived protein" evidence="2">
    <location>
        <begin position="734"/>
        <end position="800"/>
    </location>
</feature>
<dbReference type="GO" id="GO:0003676">
    <property type="term" value="F:nucleic acid binding"/>
    <property type="evidence" value="ECO:0007669"/>
    <property type="project" value="InterPro"/>
</dbReference>
<dbReference type="AlphaFoldDB" id="A0A9W6WUR5"/>
<accession>A0A9W6WUR5</accession>
<feature type="compositionally biased region" description="Basic and acidic residues" evidence="1">
    <location>
        <begin position="330"/>
        <end position="344"/>
    </location>
</feature>
<comment type="caution">
    <text evidence="3">The sequence shown here is derived from an EMBL/GenBank/DDBJ whole genome shotgun (WGS) entry which is preliminary data.</text>
</comment>
<feature type="domain" description="PiggyBac transposable element-derived protein" evidence="2">
    <location>
        <begin position="493"/>
        <end position="613"/>
    </location>
</feature>
<dbReference type="InterPro" id="IPR036397">
    <property type="entry name" value="RNaseH_sf"/>
</dbReference>
<dbReference type="OrthoDB" id="75807at2759"/>
<dbReference type="PANTHER" id="PTHR46599">
    <property type="entry name" value="PIGGYBAC TRANSPOSABLE ELEMENT-DERIVED PROTEIN 4"/>
    <property type="match status" value="1"/>
</dbReference>
<dbReference type="InterPro" id="IPR012337">
    <property type="entry name" value="RNaseH-like_sf"/>
</dbReference>
<evidence type="ECO:0000313" key="4">
    <source>
        <dbReference type="Proteomes" id="UP001165121"/>
    </source>
</evidence>
<feature type="compositionally biased region" description="Basic and acidic residues" evidence="1">
    <location>
        <begin position="225"/>
        <end position="234"/>
    </location>
</feature>
<dbReference type="Gene3D" id="3.30.420.10">
    <property type="entry name" value="Ribonuclease H-like superfamily/Ribonuclease H"/>
    <property type="match status" value="1"/>
</dbReference>
<dbReference type="EMBL" id="BSXT01000123">
    <property type="protein sequence ID" value="GMF18251.1"/>
    <property type="molecule type" value="Genomic_DNA"/>
</dbReference>
<feature type="region of interest" description="Disordered" evidence="1">
    <location>
        <begin position="222"/>
        <end position="350"/>
    </location>
</feature>
<evidence type="ECO:0000256" key="1">
    <source>
        <dbReference type="SAM" id="MobiDB-lite"/>
    </source>
</evidence>
<evidence type="ECO:0000313" key="3">
    <source>
        <dbReference type="EMBL" id="GMF18251.1"/>
    </source>
</evidence>